<accession>V9LSX0</accession>
<feature type="domain" description="DUF3627" evidence="1">
    <location>
        <begin position="159"/>
        <end position="237"/>
    </location>
</feature>
<evidence type="ECO:0000259" key="1">
    <source>
        <dbReference type="Pfam" id="PF12299"/>
    </source>
</evidence>
<dbReference type="EMBL" id="JX193905">
    <property type="protein sequence ID" value="AFS52014.1"/>
    <property type="molecule type" value="Genomic_DNA"/>
</dbReference>
<dbReference type="Pfam" id="PF12299">
    <property type="entry name" value="DUF3627"/>
    <property type="match status" value="1"/>
</dbReference>
<reference evidence="2" key="1">
    <citation type="submission" date="2012-06" db="EMBL/GenBank/DDBJ databases">
        <title>Genomic sequencing and analysis of the Dendrolimus kikuchii nucleopolyhedrovirus.</title>
        <authorList>
            <person name="Yang M.M."/>
        </authorList>
    </citation>
    <scope>NUCLEOTIDE SEQUENCE</scope>
    <source>
        <strain evidence="2">YN</strain>
    </source>
</reference>
<name>V9LSX0_9ABAC</name>
<organism evidence="2">
    <name type="scientific">Dendrolimus kikuchii nucleopolyhedrovirus</name>
    <dbReference type="NCBI Taxonomy" id="1219875"/>
    <lineage>
        <taxon>Viruses</taxon>
        <taxon>Viruses incertae sedis</taxon>
        <taxon>Naldaviricetes</taxon>
        <taxon>Lefavirales</taxon>
        <taxon>Baculoviridae</taxon>
        <taxon>Alphabaculovirus</taxon>
    </lineage>
</organism>
<sequence length="260" mass="30418">MCSDYNFNYRYIVDNNNIKYFNVIDFCRGLKIKHDSCSVNDWDQVRHINEILFNRRTDRNVNLSGGHFATNQGLIGILQKQNFHDKRAVLSTIKTAAIRERLSELDATQCAFEKRFVCLESKLHTMECAQSKYKQQQQDRFESIECALQQLQKRTVVPVTFPRDTAKHQHLAVFSEALDDCNTRLAFVSGQMQHFRKRKMQYEDDMETVFDGVHPNPVLAIQCISEKFYDKNYKVRKLARRLIDVNCNASVAKEVIHEVL</sequence>
<dbReference type="InterPro" id="IPR022549">
    <property type="entry name" value="DUF3627"/>
</dbReference>
<protein>
    <submittedName>
        <fullName evidence="2">DekiORF137</fullName>
    </submittedName>
</protein>
<proteinExistence type="predicted"/>
<evidence type="ECO:0000313" key="2">
    <source>
        <dbReference type="EMBL" id="AFS52014.1"/>
    </source>
</evidence>